<dbReference type="InterPro" id="IPR023753">
    <property type="entry name" value="FAD/NAD-binding_dom"/>
</dbReference>
<evidence type="ECO:0000256" key="1">
    <source>
        <dbReference type="ARBA" id="ARBA00022630"/>
    </source>
</evidence>
<evidence type="ECO:0000256" key="2">
    <source>
        <dbReference type="ARBA" id="ARBA00023002"/>
    </source>
</evidence>
<evidence type="ECO:0000313" key="5">
    <source>
        <dbReference type="EMBL" id="BAH75271.1"/>
    </source>
</evidence>
<evidence type="ECO:0000313" key="6">
    <source>
        <dbReference type="Proteomes" id="UP000009071"/>
    </source>
</evidence>
<dbReference type="InterPro" id="IPR036188">
    <property type="entry name" value="FAD/NAD-bd_sf"/>
</dbReference>
<dbReference type="SUPFAM" id="SSF51905">
    <property type="entry name" value="FAD/NAD(P)-binding domain"/>
    <property type="match status" value="1"/>
</dbReference>
<dbReference type="EMBL" id="AP010904">
    <property type="protein sequence ID" value="BAH75271.1"/>
    <property type="molecule type" value="Genomic_DNA"/>
</dbReference>
<gene>
    <name evidence="5" type="primary">trxB</name>
    <name evidence="5" type="ordered locus">DMR_17800</name>
</gene>
<keyword evidence="1" id="KW-0285">Flavoprotein</keyword>
<keyword evidence="2" id="KW-0560">Oxidoreductase</keyword>
<organism evidence="5 6">
    <name type="scientific">Solidesulfovibrio magneticus (strain ATCC 700980 / DSM 13731 / RS-1)</name>
    <name type="common">Desulfovibrio magneticus</name>
    <dbReference type="NCBI Taxonomy" id="573370"/>
    <lineage>
        <taxon>Bacteria</taxon>
        <taxon>Pseudomonadati</taxon>
        <taxon>Thermodesulfobacteriota</taxon>
        <taxon>Desulfovibrionia</taxon>
        <taxon>Desulfovibrionales</taxon>
        <taxon>Desulfovibrionaceae</taxon>
        <taxon>Solidesulfovibrio</taxon>
    </lineage>
</organism>
<keyword evidence="6" id="KW-1185">Reference proteome</keyword>
<reference evidence="5 6" key="1">
    <citation type="journal article" date="2009" name="Genome Res.">
        <title>Whole genome sequence of Desulfovibrio magneticus strain RS-1 revealed common gene clusters in magnetotactic bacteria.</title>
        <authorList>
            <person name="Nakazawa H."/>
            <person name="Arakaki A."/>
            <person name="Narita-Yamada S."/>
            <person name="Yashiro I."/>
            <person name="Jinno K."/>
            <person name="Aoki N."/>
            <person name="Tsuruyama A."/>
            <person name="Okamura Y."/>
            <person name="Tanikawa S."/>
            <person name="Fujita N."/>
            <person name="Takeyama H."/>
            <person name="Matsunaga T."/>
        </authorList>
    </citation>
    <scope>NUCLEOTIDE SEQUENCE [LARGE SCALE GENOMIC DNA]</scope>
    <source>
        <strain evidence="6">ATCC 700980 / DSM 13731 / RS-1</strain>
    </source>
</reference>
<feature type="region of interest" description="Disordered" evidence="3">
    <location>
        <begin position="1"/>
        <end position="23"/>
    </location>
</feature>
<dbReference type="Pfam" id="PF07992">
    <property type="entry name" value="Pyr_redox_2"/>
    <property type="match status" value="1"/>
</dbReference>
<proteinExistence type="predicted"/>
<name>C4XQA6_SOLM1</name>
<dbReference type="GO" id="GO:0016491">
    <property type="term" value="F:oxidoreductase activity"/>
    <property type="evidence" value="ECO:0007669"/>
    <property type="project" value="UniProtKB-KW"/>
</dbReference>
<accession>C4XQA6</accession>
<dbReference type="PRINTS" id="PR00469">
    <property type="entry name" value="PNDRDTASEII"/>
</dbReference>
<dbReference type="AlphaFoldDB" id="C4XQA6"/>
<dbReference type="InterPro" id="IPR050097">
    <property type="entry name" value="Ferredoxin-NADP_redctase_2"/>
</dbReference>
<dbReference type="STRING" id="573370.DMR_17800"/>
<evidence type="ECO:0000259" key="4">
    <source>
        <dbReference type="Pfam" id="PF07992"/>
    </source>
</evidence>
<dbReference type="KEGG" id="dma:DMR_17800"/>
<dbReference type="PRINTS" id="PR00368">
    <property type="entry name" value="FADPNR"/>
</dbReference>
<dbReference type="PANTHER" id="PTHR48105">
    <property type="entry name" value="THIOREDOXIN REDUCTASE 1-RELATED-RELATED"/>
    <property type="match status" value="1"/>
</dbReference>
<protein>
    <submittedName>
        <fullName evidence="5">Thioredoxin reductase</fullName>
    </submittedName>
</protein>
<dbReference type="eggNOG" id="COG0492">
    <property type="taxonomic scope" value="Bacteria"/>
</dbReference>
<sequence>MPATPPGREPVFSDAARQGKGDGNMQKTQCLVIGSGPAGLSAAIYTARAGMETLVAGCEPKIAGDYDIDNYFGFPETISGRELIERGVKQAQRFGARIACERVLAVHMTETGGFHCVTDKEEIEAEAIVIAAGVNRVRPGIANIGDYDGKGVSYCVSCDGFFYRARKVVVVGEGNYAANQALELTNFTSDVVIYTQGKEPAMDERFAASLAEAGIIVSTAKIVRLSGQPAMTGATLEDGTEIAAEGLFVAMGQASALDFAKTLGVATRGAFIEADHEQKTNVPGVFAAGDCVGHFMQISVAVGEGAKAGRAAIAHVKERAGKDAK</sequence>
<feature type="domain" description="FAD/NAD(P)-binding" evidence="4">
    <location>
        <begin position="29"/>
        <end position="305"/>
    </location>
</feature>
<dbReference type="Proteomes" id="UP000009071">
    <property type="component" value="Chromosome"/>
</dbReference>
<dbReference type="HOGENOM" id="CLU_031864_5_3_7"/>
<evidence type="ECO:0000256" key="3">
    <source>
        <dbReference type="SAM" id="MobiDB-lite"/>
    </source>
</evidence>
<dbReference type="Gene3D" id="3.50.50.60">
    <property type="entry name" value="FAD/NAD(P)-binding domain"/>
    <property type="match status" value="2"/>
</dbReference>